<evidence type="ECO:0000313" key="8">
    <source>
        <dbReference type="Ensembl" id="ENSCMIP00000043087.1"/>
    </source>
</evidence>
<keyword evidence="9" id="KW-1185">Reference proteome</keyword>
<comment type="subcellular location">
    <subcellularLocation>
        <location evidence="1">Membrane</location>
        <topology evidence="1">Single-pass membrane protein</topology>
    </subcellularLocation>
</comment>
<keyword evidence="3 6" id="KW-0812">Transmembrane</keyword>
<dbReference type="GO" id="GO:0015459">
    <property type="term" value="F:potassium channel regulator activity"/>
    <property type="evidence" value="ECO:0007669"/>
    <property type="project" value="TreeGrafter"/>
</dbReference>
<sequence length="141" mass="15594">MDNSNETNIAKISTETAQSADSPGNNEYLYILIVMCFYGIFLLGIVVGYIRSKRHERKGDLMLLYDDRGEWAGLKSLQMPLVFSALPESMVPALSCAVCSIESSISSEAAQDIYLTIEEEEAEGSTNLINENAEQPNESHH</sequence>
<dbReference type="InterPro" id="IPR000369">
    <property type="entry name" value="K_chnl_KCNE"/>
</dbReference>
<evidence type="ECO:0000313" key="7">
    <source>
        <dbReference type="EMBL" id="AFP09579.1"/>
    </source>
</evidence>
<dbReference type="OMA" id="YDDRGEW"/>
<protein>
    <submittedName>
        <fullName evidence="7">Potassium voltage-gated channel subfamily E member 4-like protein</fullName>
    </submittedName>
    <submittedName>
        <fullName evidence="8">Potassium voltage-gated channel subfamily E regulatory subunit 4</fullName>
    </submittedName>
</protein>
<comment type="similarity">
    <text evidence="2">Belongs to the potassium channel KCNE family.</text>
</comment>
<dbReference type="AlphaFoldDB" id="V9LCD5"/>
<evidence type="ECO:0000313" key="9">
    <source>
        <dbReference type="Proteomes" id="UP000314986"/>
    </source>
</evidence>
<dbReference type="GO" id="GO:0008076">
    <property type="term" value="C:voltage-gated potassium channel complex"/>
    <property type="evidence" value="ECO:0007669"/>
    <property type="project" value="TreeGrafter"/>
</dbReference>
<evidence type="ECO:0000256" key="6">
    <source>
        <dbReference type="SAM" id="Phobius"/>
    </source>
</evidence>
<evidence type="ECO:0000256" key="1">
    <source>
        <dbReference type="ARBA" id="ARBA00004167"/>
    </source>
</evidence>
<reference evidence="9" key="1">
    <citation type="journal article" date="2006" name="Science">
        <title>Ancient noncoding elements conserved in the human genome.</title>
        <authorList>
            <person name="Venkatesh B."/>
            <person name="Kirkness E.F."/>
            <person name="Loh Y.H."/>
            <person name="Halpern A.L."/>
            <person name="Lee A.P."/>
            <person name="Johnson J."/>
            <person name="Dandona N."/>
            <person name="Viswanathan L.D."/>
            <person name="Tay A."/>
            <person name="Venter J.C."/>
            <person name="Strausberg R.L."/>
            <person name="Brenner S."/>
        </authorList>
    </citation>
    <scope>NUCLEOTIDE SEQUENCE [LARGE SCALE GENOMIC DNA]</scope>
</reference>
<accession>V9LCD5</accession>
<dbReference type="Ensembl" id="ENSCMIT00000043708.1">
    <property type="protein sequence ID" value="ENSCMIP00000043087.1"/>
    <property type="gene ID" value="ENSCMIG00000017883.1"/>
</dbReference>
<dbReference type="GO" id="GO:0044325">
    <property type="term" value="F:transmembrane transporter binding"/>
    <property type="evidence" value="ECO:0007669"/>
    <property type="project" value="TreeGrafter"/>
</dbReference>
<dbReference type="GO" id="GO:1902282">
    <property type="term" value="F:voltage-gated potassium channel activity involved in ventricular cardiac muscle cell action potential repolarization"/>
    <property type="evidence" value="ECO:0007669"/>
    <property type="project" value="TreeGrafter"/>
</dbReference>
<dbReference type="GO" id="GO:0097623">
    <property type="term" value="P:potassium ion export across plasma membrane"/>
    <property type="evidence" value="ECO:0007669"/>
    <property type="project" value="TreeGrafter"/>
</dbReference>
<dbReference type="EMBL" id="JW877062">
    <property type="protein sequence ID" value="AFP09579.1"/>
    <property type="molecule type" value="mRNA"/>
</dbReference>
<dbReference type="Proteomes" id="UP000314986">
    <property type="component" value="Unassembled WGS sequence"/>
</dbReference>
<keyword evidence="4 6" id="KW-1133">Transmembrane helix</keyword>
<keyword evidence="5 6" id="KW-0472">Membrane</keyword>
<proteinExistence type="evidence at transcript level"/>
<reference evidence="7 9" key="3">
    <citation type="journal article" date="2014" name="Nature">
        <title>Elephant shark genome provides unique insights into gnathostome evolution.</title>
        <authorList>
            <consortium name="International Elephant Shark Genome Sequencing Consortium"/>
            <person name="Venkatesh B."/>
            <person name="Lee A.P."/>
            <person name="Ravi V."/>
            <person name="Maurya A.K."/>
            <person name="Lian M.M."/>
            <person name="Swann J.B."/>
            <person name="Ohta Y."/>
            <person name="Flajnik M.F."/>
            <person name="Sutoh Y."/>
            <person name="Kasahara M."/>
            <person name="Hoon S."/>
            <person name="Gangu V."/>
            <person name="Roy S.W."/>
            <person name="Irimia M."/>
            <person name="Korzh V."/>
            <person name="Kondrychyn I."/>
            <person name="Lim Z.W."/>
            <person name="Tay B.H."/>
            <person name="Tohari S."/>
            <person name="Kong K.W."/>
            <person name="Ho S."/>
            <person name="Lorente-Galdos B."/>
            <person name="Quilez J."/>
            <person name="Marques-Bonet T."/>
            <person name="Raney B.J."/>
            <person name="Ingham P.W."/>
            <person name="Tay A."/>
            <person name="Hillier L.W."/>
            <person name="Minx P."/>
            <person name="Boehm T."/>
            <person name="Wilson R.K."/>
            <person name="Brenner S."/>
            <person name="Warren W.C."/>
        </authorList>
    </citation>
    <scope>NUCLEOTIDE SEQUENCE</scope>
    <source>
        <tissue evidence="7">Heart</tissue>
    </source>
</reference>
<reference evidence="9" key="2">
    <citation type="journal article" date="2007" name="PLoS Biol.">
        <title>Survey sequencing and comparative analysis of the elephant shark (Callorhinchus milii) genome.</title>
        <authorList>
            <person name="Venkatesh B."/>
            <person name="Kirkness E.F."/>
            <person name="Loh Y.H."/>
            <person name="Halpern A.L."/>
            <person name="Lee A.P."/>
            <person name="Johnson J."/>
            <person name="Dandona N."/>
            <person name="Viswanathan L.D."/>
            <person name="Tay A."/>
            <person name="Venter J.C."/>
            <person name="Strausberg R.L."/>
            <person name="Brenner S."/>
        </authorList>
    </citation>
    <scope>NUCLEOTIDE SEQUENCE [LARGE SCALE GENOMIC DNA]</scope>
</reference>
<dbReference type="PRINTS" id="PR00168">
    <property type="entry name" value="KCNECHANNEL"/>
</dbReference>
<dbReference type="GO" id="GO:0005251">
    <property type="term" value="F:delayed rectifier potassium channel activity"/>
    <property type="evidence" value="ECO:0007669"/>
    <property type="project" value="TreeGrafter"/>
</dbReference>
<dbReference type="STRING" id="7868.ENSCMIP00000043087"/>
<dbReference type="GeneTree" id="ENSGT00390000013776"/>
<dbReference type="PANTHER" id="PTHR15282">
    <property type="entry name" value="POTASSIUM VOLTAGE-GATED CHANNEL SUBFAMILY E MEMBER 1, 3"/>
    <property type="match status" value="1"/>
</dbReference>
<evidence type="ECO:0000256" key="5">
    <source>
        <dbReference type="ARBA" id="ARBA00023136"/>
    </source>
</evidence>
<reference evidence="8" key="4">
    <citation type="submission" date="2025-05" db="UniProtKB">
        <authorList>
            <consortium name="Ensembl"/>
        </authorList>
    </citation>
    <scope>IDENTIFICATION</scope>
</reference>
<dbReference type="GO" id="GO:0086091">
    <property type="term" value="P:regulation of heart rate by cardiac conduction"/>
    <property type="evidence" value="ECO:0007669"/>
    <property type="project" value="TreeGrafter"/>
</dbReference>
<dbReference type="PANTHER" id="PTHR15282:SF9">
    <property type="entry name" value="POTASSIUM VOLTAGE-GATED CHANNEL SUBFAMILY E MEMBER 4"/>
    <property type="match status" value="1"/>
</dbReference>
<name>V9LCD5_CALMI</name>
<evidence type="ECO:0000256" key="4">
    <source>
        <dbReference type="ARBA" id="ARBA00022989"/>
    </source>
</evidence>
<evidence type="ECO:0000256" key="2">
    <source>
        <dbReference type="ARBA" id="ARBA00005688"/>
    </source>
</evidence>
<feature type="transmembrane region" description="Helical" evidence="6">
    <location>
        <begin position="28"/>
        <end position="50"/>
    </location>
</feature>
<evidence type="ECO:0000256" key="3">
    <source>
        <dbReference type="ARBA" id="ARBA00022692"/>
    </source>
</evidence>
<dbReference type="GO" id="GO:0060307">
    <property type="term" value="P:regulation of ventricular cardiac muscle cell membrane repolarization"/>
    <property type="evidence" value="ECO:0007669"/>
    <property type="project" value="TreeGrafter"/>
</dbReference>
<dbReference type="Pfam" id="PF02060">
    <property type="entry name" value="ISK_Channel"/>
    <property type="match status" value="1"/>
</dbReference>
<organism evidence="7">
    <name type="scientific">Callorhinchus milii</name>
    <name type="common">Ghost shark</name>
    <dbReference type="NCBI Taxonomy" id="7868"/>
    <lineage>
        <taxon>Eukaryota</taxon>
        <taxon>Metazoa</taxon>
        <taxon>Chordata</taxon>
        <taxon>Craniata</taxon>
        <taxon>Vertebrata</taxon>
        <taxon>Chondrichthyes</taxon>
        <taxon>Holocephali</taxon>
        <taxon>Chimaeriformes</taxon>
        <taxon>Callorhinchidae</taxon>
        <taxon>Callorhinchus</taxon>
    </lineage>
</organism>